<accession>A0AC61U283</accession>
<protein>
    <submittedName>
        <fullName evidence="1">Uncharacterized protein</fullName>
    </submittedName>
</protein>
<organism evidence="1 2">
    <name type="scientific">Janibacter limosus</name>
    <dbReference type="NCBI Taxonomy" id="53458"/>
    <lineage>
        <taxon>Bacteria</taxon>
        <taxon>Bacillati</taxon>
        <taxon>Actinomycetota</taxon>
        <taxon>Actinomycetes</taxon>
        <taxon>Micrococcales</taxon>
        <taxon>Intrasporangiaceae</taxon>
        <taxon>Janibacter</taxon>
    </lineage>
</organism>
<name>A0AC61U283_9MICO</name>
<dbReference type="EMBL" id="CP087977">
    <property type="protein sequence ID" value="UUZ44114.1"/>
    <property type="molecule type" value="Genomic_DNA"/>
</dbReference>
<reference evidence="1" key="1">
    <citation type="submission" date="2021-11" db="EMBL/GenBank/DDBJ databases">
        <title>Study of the species diversity of bacterial strains isolated from a unique natural object - Shulgan-Tash cave (Bashkiria).</title>
        <authorList>
            <person name="Sazanova A.L."/>
            <person name="Chirak E.R."/>
            <person name="Safronova V.I."/>
        </authorList>
    </citation>
    <scope>NUCLEOTIDE SEQUENCE</scope>
    <source>
        <strain evidence="1">P1</strain>
    </source>
</reference>
<gene>
    <name evidence="1" type="ORF">LP422_16145</name>
</gene>
<dbReference type="Proteomes" id="UP001059663">
    <property type="component" value="Chromosome"/>
</dbReference>
<sequence>MPPIECPTRTRSPSGVVASMTARRSLPSWSMVQRAESPDSETPWLRWS</sequence>
<proteinExistence type="predicted"/>
<evidence type="ECO:0000313" key="1">
    <source>
        <dbReference type="EMBL" id="UUZ44114.1"/>
    </source>
</evidence>
<evidence type="ECO:0000313" key="2">
    <source>
        <dbReference type="Proteomes" id="UP001059663"/>
    </source>
</evidence>